<feature type="region of interest" description="Disordered" evidence="1">
    <location>
        <begin position="1"/>
        <end position="28"/>
    </location>
</feature>
<dbReference type="AlphaFoldDB" id="A0A382ZWE8"/>
<reference evidence="2" key="1">
    <citation type="submission" date="2018-05" db="EMBL/GenBank/DDBJ databases">
        <authorList>
            <person name="Lanie J.A."/>
            <person name="Ng W.-L."/>
            <person name="Kazmierczak K.M."/>
            <person name="Andrzejewski T.M."/>
            <person name="Davidsen T.M."/>
            <person name="Wayne K.J."/>
            <person name="Tettelin H."/>
            <person name="Glass J.I."/>
            <person name="Rusch D."/>
            <person name="Podicherti R."/>
            <person name="Tsui H.-C.T."/>
            <person name="Winkler M.E."/>
        </authorList>
    </citation>
    <scope>NUCLEOTIDE SEQUENCE</scope>
</reference>
<dbReference type="EMBL" id="UINC01187171">
    <property type="protein sequence ID" value="SVD99751.1"/>
    <property type="molecule type" value="Genomic_DNA"/>
</dbReference>
<evidence type="ECO:0000256" key="1">
    <source>
        <dbReference type="SAM" id="MobiDB-lite"/>
    </source>
</evidence>
<organism evidence="2">
    <name type="scientific">marine metagenome</name>
    <dbReference type="NCBI Taxonomy" id="408172"/>
    <lineage>
        <taxon>unclassified sequences</taxon>
        <taxon>metagenomes</taxon>
        <taxon>ecological metagenomes</taxon>
    </lineage>
</organism>
<sequence>MAENNEDNTTEEETSAHKAPTWRSKASDVGDTVQVEYTGPGSYSIHGFTFSSENSVQSVPSHIANLVIATGKFQAK</sequence>
<gene>
    <name evidence="2" type="ORF">METZ01_LOCUS452605</name>
</gene>
<proteinExistence type="predicted"/>
<protein>
    <submittedName>
        <fullName evidence="2">Uncharacterized protein</fullName>
    </submittedName>
</protein>
<accession>A0A382ZWE8</accession>
<evidence type="ECO:0000313" key="2">
    <source>
        <dbReference type="EMBL" id="SVD99751.1"/>
    </source>
</evidence>
<name>A0A382ZWE8_9ZZZZ</name>
<feature type="compositionally biased region" description="Acidic residues" evidence="1">
    <location>
        <begin position="1"/>
        <end position="13"/>
    </location>
</feature>